<dbReference type="PANTHER" id="PTHR30043">
    <property type="entry name" value="PHOSPHONATES TRANSPORT SYSTEM PERMEASE PROTEIN"/>
    <property type="match status" value="1"/>
</dbReference>
<evidence type="ECO:0000313" key="9">
    <source>
        <dbReference type="Proteomes" id="UP001138709"/>
    </source>
</evidence>
<dbReference type="RefSeq" id="WP_211849918.1">
    <property type="nucleotide sequence ID" value="NZ_JAAEDL010000057.1"/>
</dbReference>
<evidence type="ECO:0000256" key="3">
    <source>
        <dbReference type="ARBA" id="ARBA00022692"/>
    </source>
</evidence>
<evidence type="ECO:0000313" key="8">
    <source>
        <dbReference type="EMBL" id="MBR0684129.1"/>
    </source>
</evidence>
<dbReference type="Proteomes" id="UP001138709">
    <property type="component" value="Unassembled WGS sequence"/>
</dbReference>
<keyword evidence="4 6" id="KW-1133">Transmembrane helix</keyword>
<feature type="transmembrane region" description="Helical" evidence="6">
    <location>
        <begin position="33"/>
        <end position="66"/>
    </location>
</feature>
<comment type="subcellular location">
    <subcellularLocation>
        <location evidence="1">Cell membrane</location>
        <topology evidence="1">Multi-pass membrane protein</topology>
    </subcellularLocation>
</comment>
<dbReference type="AlphaFoldDB" id="A0A9X9XK93"/>
<keyword evidence="3 6" id="KW-0812">Transmembrane</keyword>
<gene>
    <name evidence="8" type="ORF">GXW74_26935</name>
</gene>
<accession>A0A9X9XK93</accession>
<evidence type="ECO:0000256" key="2">
    <source>
        <dbReference type="ARBA" id="ARBA00022448"/>
    </source>
</evidence>
<dbReference type="InterPro" id="IPR000515">
    <property type="entry name" value="MetI-like"/>
</dbReference>
<evidence type="ECO:0000256" key="5">
    <source>
        <dbReference type="ARBA" id="ARBA00023136"/>
    </source>
</evidence>
<dbReference type="EMBL" id="JAAEDL010000057">
    <property type="protein sequence ID" value="MBR0684129.1"/>
    <property type="molecule type" value="Genomic_DNA"/>
</dbReference>
<keyword evidence="9" id="KW-1185">Reference proteome</keyword>
<dbReference type="GO" id="GO:0005886">
    <property type="term" value="C:plasma membrane"/>
    <property type="evidence" value="ECO:0007669"/>
    <property type="project" value="UniProtKB-SubCell"/>
</dbReference>
<evidence type="ECO:0000256" key="1">
    <source>
        <dbReference type="ARBA" id="ARBA00004651"/>
    </source>
</evidence>
<keyword evidence="2" id="KW-0813">Transport</keyword>
<dbReference type="InterPro" id="IPR035906">
    <property type="entry name" value="MetI-like_sf"/>
</dbReference>
<evidence type="ECO:0000256" key="6">
    <source>
        <dbReference type="SAM" id="Phobius"/>
    </source>
</evidence>
<reference evidence="8" key="2">
    <citation type="journal article" date="2021" name="Syst. Appl. Microbiol.">
        <title>Roseomonas hellenica sp. nov., isolated from roots of wild-growing Alkanna tinctoria.</title>
        <authorList>
            <person name="Rat A."/>
            <person name="Naranjo H.D."/>
            <person name="Lebbe L."/>
            <person name="Cnockaert M."/>
            <person name="Krigas N."/>
            <person name="Grigoriadou K."/>
            <person name="Maloupa E."/>
            <person name="Willems A."/>
        </authorList>
    </citation>
    <scope>NUCLEOTIDE SEQUENCE</scope>
    <source>
        <strain evidence="8">LMG 31228</strain>
    </source>
</reference>
<dbReference type="Gene3D" id="1.10.3720.10">
    <property type="entry name" value="MetI-like"/>
    <property type="match status" value="1"/>
</dbReference>
<dbReference type="GO" id="GO:0055085">
    <property type="term" value="P:transmembrane transport"/>
    <property type="evidence" value="ECO:0007669"/>
    <property type="project" value="InterPro"/>
</dbReference>
<feature type="transmembrane region" description="Helical" evidence="6">
    <location>
        <begin position="87"/>
        <end position="111"/>
    </location>
</feature>
<dbReference type="SUPFAM" id="SSF161098">
    <property type="entry name" value="MetI-like"/>
    <property type="match status" value="1"/>
</dbReference>
<organism evidence="8 9">
    <name type="scientific">Neoroseomonas eburnea</name>
    <dbReference type="NCBI Taxonomy" id="1346889"/>
    <lineage>
        <taxon>Bacteria</taxon>
        <taxon>Pseudomonadati</taxon>
        <taxon>Pseudomonadota</taxon>
        <taxon>Alphaproteobacteria</taxon>
        <taxon>Acetobacterales</taxon>
        <taxon>Acetobacteraceae</taxon>
        <taxon>Neoroseomonas</taxon>
    </lineage>
</organism>
<feature type="domain" description="ABC transmembrane type-1" evidence="7">
    <location>
        <begin position="36"/>
        <end position="168"/>
    </location>
</feature>
<dbReference type="PROSITE" id="PS50928">
    <property type="entry name" value="ABC_TM1"/>
    <property type="match status" value="1"/>
</dbReference>
<proteinExistence type="predicted"/>
<comment type="caution">
    <text evidence="8">The sequence shown here is derived from an EMBL/GenBank/DDBJ whole genome shotgun (WGS) entry which is preliminary data.</text>
</comment>
<keyword evidence="5 6" id="KW-0472">Membrane</keyword>
<dbReference type="PANTHER" id="PTHR30043:SF9">
    <property type="entry name" value="PHOSPHONATES TRANSPORT SYSTEM PERMEASE PROTEIN"/>
    <property type="match status" value="1"/>
</dbReference>
<protein>
    <recommendedName>
        <fullName evidence="7">ABC transmembrane type-1 domain-containing protein</fullName>
    </recommendedName>
</protein>
<evidence type="ECO:0000256" key="4">
    <source>
        <dbReference type="ARBA" id="ARBA00022989"/>
    </source>
</evidence>
<reference evidence="8" key="1">
    <citation type="submission" date="2020-01" db="EMBL/GenBank/DDBJ databases">
        <authorList>
            <person name="Rat A."/>
        </authorList>
    </citation>
    <scope>NUCLEOTIDE SEQUENCE</scope>
    <source>
        <strain evidence="8">LMG 31228</strain>
    </source>
</reference>
<sequence>MTPARFFHGLAELSRVAALVLPPNPGDAPGELLWALGGTLAMAIAGTMVSALLALPLGFLAARNLIPLAPFRFGLRRFFDVLRGVDQLVWALIFVRAVGLGPLAGVLSIIVTDTGTLAKLYSEALENADRRPVEGVRAAGGGRHAARRTLWLAAAGPAADARQRAVCL</sequence>
<name>A0A9X9XK93_9PROT</name>
<evidence type="ECO:0000259" key="7">
    <source>
        <dbReference type="PROSITE" id="PS50928"/>
    </source>
</evidence>